<dbReference type="GO" id="GO:0006749">
    <property type="term" value="P:glutathione metabolic process"/>
    <property type="evidence" value="ECO:0007669"/>
    <property type="project" value="TreeGrafter"/>
</dbReference>
<dbReference type="InterPro" id="IPR043129">
    <property type="entry name" value="ATPase_NBD"/>
</dbReference>
<gene>
    <name evidence="4" type="ORF">K1W69_16145</name>
</gene>
<dbReference type="RefSeq" id="WP_220229463.1">
    <property type="nucleotide sequence ID" value="NZ_JAICBX010000003.1"/>
</dbReference>
<dbReference type="PANTHER" id="PTHR11365">
    <property type="entry name" value="5-OXOPROLINASE RELATED"/>
    <property type="match status" value="1"/>
</dbReference>
<dbReference type="GO" id="GO:0005829">
    <property type="term" value="C:cytosol"/>
    <property type="evidence" value="ECO:0007669"/>
    <property type="project" value="TreeGrafter"/>
</dbReference>
<dbReference type="PANTHER" id="PTHR11365:SF23">
    <property type="entry name" value="HYPOTHETICAL 5-OXOPROLINASE (EUROFUNG)-RELATED"/>
    <property type="match status" value="1"/>
</dbReference>
<evidence type="ECO:0000259" key="2">
    <source>
        <dbReference type="Pfam" id="PF05378"/>
    </source>
</evidence>
<feature type="domain" description="Acetophenone carboxylase-like C-terminal" evidence="3">
    <location>
        <begin position="540"/>
        <end position="673"/>
    </location>
</feature>
<dbReference type="EMBL" id="JAICBX010000003">
    <property type="protein sequence ID" value="MBW8638729.1"/>
    <property type="molecule type" value="Genomic_DNA"/>
</dbReference>
<evidence type="ECO:0000313" key="5">
    <source>
        <dbReference type="Proteomes" id="UP001196509"/>
    </source>
</evidence>
<evidence type="ECO:0000259" key="1">
    <source>
        <dbReference type="Pfam" id="PF01968"/>
    </source>
</evidence>
<protein>
    <submittedName>
        <fullName evidence="4">Hydantoinase/oxoprolinase family protein</fullName>
    </submittedName>
</protein>
<organism evidence="4 5">
    <name type="scientific">Flavimaribacter sediminis</name>
    <dbReference type="NCBI Taxonomy" id="2865987"/>
    <lineage>
        <taxon>Bacteria</taxon>
        <taxon>Pseudomonadati</taxon>
        <taxon>Pseudomonadota</taxon>
        <taxon>Alphaproteobacteria</taxon>
        <taxon>Hyphomicrobiales</taxon>
        <taxon>Rhizobiaceae</taxon>
        <taxon>Flavimaribacter</taxon>
    </lineage>
</organism>
<keyword evidence="5" id="KW-1185">Reference proteome</keyword>
<reference evidence="4" key="1">
    <citation type="submission" date="2021-08" db="EMBL/GenBank/DDBJ databases">
        <title>Hoeflea bacterium WL0058 sp. nov., isolated from the sediment.</title>
        <authorList>
            <person name="Wang L."/>
            <person name="Zhang D."/>
        </authorList>
    </citation>
    <scope>NUCLEOTIDE SEQUENCE</scope>
    <source>
        <strain evidence="4">WL0058</strain>
    </source>
</reference>
<dbReference type="InterPro" id="IPR002821">
    <property type="entry name" value="Hydantoinase_A"/>
</dbReference>
<dbReference type="GO" id="GO:0017168">
    <property type="term" value="F:5-oxoprolinase (ATP-hydrolyzing) activity"/>
    <property type="evidence" value="ECO:0007669"/>
    <property type="project" value="TreeGrafter"/>
</dbReference>
<feature type="domain" description="Hydantoinase/oxoprolinase N-terminal" evidence="2">
    <location>
        <begin position="2"/>
        <end position="183"/>
    </location>
</feature>
<dbReference type="Pfam" id="PF19278">
    <property type="entry name" value="Hydant_A_C"/>
    <property type="match status" value="1"/>
</dbReference>
<comment type="caution">
    <text evidence="4">The sequence shown here is derived from an EMBL/GenBank/DDBJ whole genome shotgun (WGS) entry which is preliminary data.</text>
</comment>
<dbReference type="InterPro" id="IPR049517">
    <property type="entry name" value="ACX-like_C"/>
</dbReference>
<dbReference type="Pfam" id="PF05378">
    <property type="entry name" value="Hydant_A_N"/>
    <property type="match status" value="1"/>
</dbReference>
<evidence type="ECO:0000313" key="4">
    <source>
        <dbReference type="EMBL" id="MBW8638729.1"/>
    </source>
</evidence>
<name>A0AAE2ZMK3_9HYPH</name>
<dbReference type="InterPro" id="IPR008040">
    <property type="entry name" value="Hydant_A_N"/>
</dbReference>
<evidence type="ECO:0000259" key="3">
    <source>
        <dbReference type="Pfam" id="PF19278"/>
    </source>
</evidence>
<sequence>MRFAVDTGGTFTDLVVENDDGSCSMFKARTTPEDPVAGVLDALGVAAEAFGMPREELLSRGGILIHGTTHAINAIITGRTAKTAFITTEGHGDMLVLREGGRADTFNFTQKFPEPYVPRRLTFEVPERIYADGSIIKPLETDAVLAIIEALKEKQVEAVGVCLLWSIANSDHEEQIAALFEEHLPDVPYTLSHRLNPAIREFRRASSVVVDASLKPMMGRYMRSLEGRLRDAGFNGRTLVLTSQAGVIDAADAAESPIHIVNSGPSMAPVAGRFFAGQDSGISDAIIADTGGTTYDVSIVRKGRIPTSRETWIGPRYRGVMIGLPWIDVRSVGAGGGSIAWIDSGGLLHVGPQSAGSDPGPVAYGRGGTQPTVTDASLMLGHIDPDFFLGGSMSLDLDAAENAIRTVVAEPLGLDVASASDAIITIATESMVQAINDITVNQGIDPQEVVLVGGGGAAGLNSVRIARRLGCRQLIIPEVGAALSAAGALMSDLKAEYYGAFFATTADFDHEGSQRVLDGLGERCREFAEGPGANSFGSRTEFRVSARYATQVWDIEVPLRGNSLATQADVDGFIEDFHAAHKALFSFADPASPIEIIGWTAQVSCSFSETPALRLSSNEESGEPRARKTYFGDTGWIESKVFPFGYIEPGVEIEGPAIIENSFTTIVVDPGAVARRKPSGTLVIDV</sequence>
<dbReference type="Proteomes" id="UP001196509">
    <property type="component" value="Unassembled WGS sequence"/>
</dbReference>
<feature type="domain" description="Hydantoinase A/oxoprolinase" evidence="1">
    <location>
        <begin position="204"/>
        <end position="496"/>
    </location>
</feature>
<accession>A0AAE2ZMK3</accession>
<dbReference type="SUPFAM" id="SSF53067">
    <property type="entry name" value="Actin-like ATPase domain"/>
    <property type="match status" value="1"/>
</dbReference>
<dbReference type="AlphaFoldDB" id="A0AAE2ZMK3"/>
<dbReference type="InterPro" id="IPR045079">
    <property type="entry name" value="Oxoprolinase-like"/>
</dbReference>
<proteinExistence type="predicted"/>
<dbReference type="Pfam" id="PF01968">
    <property type="entry name" value="Hydantoinase_A"/>
    <property type="match status" value="1"/>
</dbReference>